<evidence type="ECO:0000256" key="1">
    <source>
        <dbReference type="ARBA" id="ARBA00009986"/>
    </source>
</evidence>
<dbReference type="InterPro" id="IPR016163">
    <property type="entry name" value="Ald_DH_C"/>
</dbReference>
<sequence>MVSERWDYHEMFVDGTWTPDDTVGVIEVIDPATEEVIGSVPDAGLKATHAAIAAARRAFDDGPWPRKSPRERAVALRRFAAILGERHDFLKKLVMAESGSVGFLADIIQVRGTIDIAEWIAEAMELAVRWTEVSPPAGGPTGMAGHAVVREPVGVVAAITPFNFPFFLNIVKVLPALAAGCTVVLKPHQWTPLDAFEIAKAAQDADLPPGVLNVIAGGPEVGGEMTTHPLVDMVTFTGSTATGRAIMAAAAPTVKRLQLELGGKSASIVLDDVPEDHVANMGIISSMIHAGQGCAIQTRMLLPEHLLDAYVEGAKKSASSLKVGDPREPDTLIGPLIRERQRARVEAYVQSGLDEGAELVFGGKRPEHLAKGFFYEPTLFINARNDMRIAQEEIFGPVLTVITYKTEDEAIRIANDSIYGLGGGVIAGNTARGFNVARQIRAGNVSVQTVGSPTVNAEALGTSGPGWAADQPNGVGITGVFGGFKQSGVGREWGHHGIEEFTELKSIAWS</sequence>
<dbReference type="Pfam" id="PF00171">
    <property type="entry name" value="Aldedh"/>
    <property type="match status" value="2"/>
</dbReference>
<dbReference type="InterPro" id="IPR016162">
    <property type="entry name" value="Ald_DH_N"/>
</dbReference>
<dbReference type="PANTHER" id="PTHR42804:SF1">
    <property type="entry name" value="ALDEHYDE DEHYDROGENASE-RELATED"/>
    <property type="match status" value="1"/>
</dbReference>
<organism evidence="6 7">
    <name type="scientific">Mycobacterium parmense</name>
    <dbReference type="NCBI Taxonomy" id="185642"/>
    <lineage>
        <taxon>Bacteria</taxon>
        <taxon>Bacillati</taxon>
        <taxon>Actinomycetota</taxon>
        <taxon>Actinomycetes</taxon>
        <taxon>Mycobacteriales</taxon>
        <taxon>Mycobacteriaceae</taxon>
        <taxon>Mycobacterium</taxon>
        <taxon>Mycobacterium simiae complex</taxon>
    </lineage>
</organism>
<evidence type="ECO:0000256" key="3">
    <source>
        <dbReference type="PROSITE-ProRule" id="PRU10007"/>
    </source>
</evidence>
<dbReference type="InterPro" id="IPR029510">
    <property type="entry name" value="Ald_DH_CS_GLU"/>
</dbReference>
<name>A0A7I7Z141_9MYCO</name>
<dbReference type="InterPro" id="IPR015590">
    <property type="entry name" value="Aldehyde_DH_dom"/>
</dbReference>
<dbReference type="GO" id="GO:0016620">
    <property type="term" value="F:oxidoreductase activity, acting on the aldehyde or oxo group of donors, NAD or NADP as acceptor"/>
    <property type="evidence" value="ECO:0007669"/>
    <property type="project" value="InterPro"/>
</dbReference>
<dbReference type="PANTHER" id="PTHR42804">
    <property type="entry name" value="ALDEHYDE DEHYDROGENASE"/>
    <property type="match status" value="1"/>
</dbReference>
<evidence type="ECO:0000313" key="6">
    <source>
        <dbReference type="EMBL" id="BBZ47885.1"/>
    </source>
</evidence>
<dbReference type="Proteomes" id="UP000467105">
    <property type="component" value="Chromosome"/>
</dbReference>
<dbReference type="SUPFAM" id="SSF53720">
    <property type="entry name" value="ALDH-like"/>
    <property type="match status" value="1"/>
</dbReference>
<evidence type="ECO:0000313" key="7">
    <source>
        <dbReference type="Proteomes" id="UP000467105"/>
    </source>
</evidence>
<keyword evidence="7" id="KW-1185">Reference proteome</keyword>
<evidence type="ECO:0000259" key="5">
    <source>
        <dbReference type="Pfam" id="PF00171"/>
    </source>
</evidence>
<dbReference type="EMBL" id="AP022614">
    <property type="protein sequence ID" value="BBZ47885.1"/>
    <property type="molecule type" value="Genomic_DNA"/>
</dbReference>
<gene>
    <name evidence="6" type="ORF">MPRM_51660</name>
</gene>
<dbReference type="RefSeq" id="WP_232066703.1">
    <property type="nucleotide sequence ID" value="NZ_AP022614.1"/>
</dbReference>
<evidence type="ECO:0000256" key="2">
    <source>
        <dbReference type="ARBA" id="ARBA00023002"/>
    </source>
</evidence>
<feature type="domain" description="Aldehyde dehydrogenase" evidence="5">
    <location>
        <begin position="17"/>
        <end position="452"/>
    </location>
</feature>
<dbReference type="Gene3D" id="3.40.605.10">
    <property type="entry name" value="Aldehyde Dehydrogenase, Chain A, domain 1"/>
    <property type="match status" value="1"/>
</dbReference>
<feature type="domain" description="Aldehyde dehydrogenase" evidence="5">
    <location>
        <begin position="478"/>
        <end position="507"/>
    </location>
</feature>
<dbReference type="CDD" id="cd07089">
    <property type="entry name" value="ALDH_CddD-AldA-like"/>
    <property type="match status" value="1"/>
</dbReference>
<reference evidence="6 7" key="1">
    <citation type="journal article" date="2019" name="Emerg. Microbes Infect.">
        <title>Comprehensive subspecies identification of 175 nontuberculous mycobacteria species based on 7547 genomic profiles.</title>
        <authorList>
            <person name="Matsumoto Y."/>
            <person name="Kinjo T."/>
            <person name="Motooka D."/>
            <person name="Nabeya D."/>
            <person name="Jung N."/>
            <person name="Uechi K."/>
            <person name="Horii T."/>
            <person name="Iida T."/>
            <person name="Fujita J."/>
            <person name="Nakamura S."/>
        </authorList>
    </citation>
    <scope>NUCLEOTIDE SEQUENCE [LARGE SCALE GENOMIC DNA]</scope>
    <source>
        <strain evidence="6 7">JCM 14742</strain>
    </source>
</reference>
<dbReference type="FunFam" id="3.40.605.10:FF:000007">
    <property type="entry name" value="NAD/NADP-dependent betaine aldehyde dehydrogenase"/>
    <property type="match status" value="1"/>
</dbReference>
<dbReference type="AlphaFoldDB" id="A0A7I7Z141"/>
<dbReference type="InterPro" id="IPR016161">
    <property type="entry name" value="Ald_DH/histidinol_DH"/>
</dbReference>
<keyword evidence="2 4" id="KW-0560">Oxidoreductase</keyword>
<dbReference type="Gene3D" id="3.40.309.10">
    <property type="entry name" value="Aldehyde Dehydrogenase, Chain A, domain 2"/>
    <property type="match status" value="1"/>
</dbReference>
<accession>A0A7I7Z141</accession>
<evidence type="ECO:0000256" key="4">
    <source>
        <dbReference type="RuleBase" id="RU003345"/>
    </source>
</evidence>
<comment type="similarity">
    <text evidence="1 4">Belongs to the aldehyde dehydrogenase family.</text>
</comment>
<proteinExistence type="inferred from homology"/>
<protein>
    <submittedName>
        <fullName evidence="6">Aldehyde dehydrogenase</fullName>
    </submittedName>
</protein>
<feature type="active site" evidence="3">
    <location>
        <position position="260"/>
    </location>
</feature>
<dbReference type="PROSITE" id="PS00687">
    <property type="entry name" value="ALDEHYDE_DEHYDR_GLU"/>
    <property type="match status" value="1"/>
</dbReference>